<dbReference type="InterPro" id="IPR013534">
    <property type="entry name" value="Starch_synth_cat_dom"/>
</dbReference>
<dbReference type="PANTHER" id="PTHR45825:SF11">
    <property type="entry name" value="ALPHA AMYLASE DOMAIN-CONTAINING PROTEIN"/>
    <property type="match status" value="1"/>
</dbReference>
<dbReference type="NCBIfam" id="NF010699">
    <property type="entry name" value="PRK14099.1"/>
    <property type="match status" value="1"/>
</dbReference>
<evidence type="ECO:0000259" key="10">
    <source>
        <dbReference type="Pfam" id="PF08323"/>
    </source>
</evidence>
<dbReference type="Pfam" id="PF08323">
    <property type="entry name" value="Glyco_transf_5"/>
    <property type="match status" value="1"/>
</dbReference>
<feature type="binding site" evidence="8">
    <location>
        <position position="18"/>
    </location>
    <ligand>
        <name>ADP-alpha-D-glucose</name>
        <dbReference type="ChEBI" id="CHEBI:57498"/>
    </ligand>
</feature>
<evidence type="ECO:0000256" key="6">
    <source>
        <dbReference type="ARBA" id="ARBA00022679"/>
    </source>
</evidence>
<dbReference type="InterPro" id="IPR011835">
    <property type="entry name" value="GS/SS"/>
</dbReference>
<keyword evidence="5 8" id="KW-0328">Glycosyltransferase</keyword>
<evidence type="ECO:0000256" key="8">
    <source>
        <dbReference type="HAMAP-Rule" id="MF_00484"/>
    </source>
</evidence>
<dbReference type="Pfam" id="PF00534">
    <property type="entry name" value="Glycos_transf_1"/>
    <property type="match status" value="1"/>
</dbReference>
<dbReference type="GO" id="GO:0004373">
    <property type="term" value="F:alpha-1,4-glucan glucosyltransferase (UDP-glucose donor) activity"/>
    <property type="evidence" value="ECO:0007669"/>
    <property type="project" value="InterPro"/>
</dbReference>
<accession>A0A0P6VLJ0</accession>
<evidence type="ECO:0000313" key="11">
    <source>
        <dbReference type="EMBL" id="KPL52871.1"/>
    </source>
</evidence>
<dbReference type="AlphaFoldDB" id="A0A0P6VLJ0"/>
<comment type="function">
    <text evidence="2 8">Synthesizes alpha-1,4-glucan chains using ADP-glucose.</text>
</comment>
<dbReference type="InterPro" id="IPR001296">
    <property type="entry name" value="Glyco_trans_1"/>
</dbReference>
<feature type="domain" description="Starch synthase catalytic" evidence="10">
    <location>
        <begin position="6"/>
        <end position="238"/>
    </location>
</feature>
<evidence type="ECO:0000256" key="4">
    <source>
        <dbReference type="ARBA" id="ARBA00010281"/>
    </source>
</evidence>
<reference evidence="11 12" key="1">
    <citation type="submission" date="2015-09" db="EMBL/GenBank/DDBJ databases">
        <authorList>
            <person name="Jackson K.R."/>
            <person name="Lunt B.L."/>
            <person name="Fisher J.N.B."/>
            <person name="Gardner A.V."/>
            <person name="Bailey M.E."/>
            <person name="Deus L.M."/>
            <person name="Earl A.S."/>
            <person name="Gibby P.D."/>
            <person name="Hartmann K.A."/>
            <person name="Liu J.E."/>
            <person name="Manci A.M."/>
            <person name="Nielsen D.A."/>
            <person name="Solomon M.B."/>
            <person name="Breakwell D.P."/>
            <person name="Burnett S.H."/>
            <person name="Grose J.H."/>
        </authorList>
    </citation>
    <scope>NUCLEOTIDE SEQUENCE [LARGE SCALE GENOMIC DNA]</scope>
    <source>
        <strain evidence="11 12">16</strain>
    </source>
</reference>
<keyword evidence="7 8" id="KW-0320">Glycogen biosynthesis</keyword>
<proteinExistence type="inferred from homology"/>
<keyword evidence="12" id="KW-1185">Reference proteome</keyword>
<feature type="domain" description="Glycosyl transferase family 1" evidence="9">
    <location>
        <begin position="287"/>
        <end position="452"/>
    </location>
</feature>
<dbReference type="NCBIfam" id="NF001899">
    <property type="entry name" value="PRK00654.1-2"/>
    <property type="match status" value="1"/>
</dbReference>
<dbReference type="HAMAP" id="MF_00484">
    <property type="entry name" value="Glycogen_synth"/>
    <property type="match status" value="1"/>
</dbReference>
<dbReference type="GO" id="GO:0005829">
    <property type="term" value="C:cytosol"/>
    <property type="evidence" value="ECO:0007669"/>
    <property type="project" value="TreeGrafter"/>
</dbReference>
<protein>
    <recommendedName>
        <fullName evidence="8">Glycogen synthase</fullName>
        <ecNumber evidence="8">2.4.1.21</ecNumber>
    </recommendedName>
    <alternativeName>
        <fullName evidence="8">Starch [bacterial glycogen] synthase</fullName>
    </alternativeName>
</protein>
<sequence>MSRLTVLSVASEVFPLVKTGGLADVAGALPRALAPEGVDMTTLVPGYPAVMRALEHGGSVLAVADLFGGPARVLSGTAEGLALLVVDAPHLFDRPGNPYVGPDGRDWPDNPFRFAALARVAAMIGLGDLPGWRPDVIHAHDWQTGLTAAYLAYADRPRPGTVITVHNLAFQGQFGPELLGPLGLPPEAWSVAGVEYYGQIGFLKAGLQFSDRITTVSPSYAAEIRTPAGGMGLDGLIRARGADVAGILNGIDDTVWDPAADPLIPAPFDLKTLKRRGDDKKALQTRFGLAADPDALLYGVISRLSWQKGLDLLLGEIGTLAASGAQLVLLGSGEPALERGFLEAAAAHPGRIACRIGYDEPLAHLIQAGSDALIVPSRFEPCGLTQLCALRYGAVPVVARVGGLADTIVDANEMARAAGAGTGIQFSPVTAEMLAGALIRTADLWRDRDAWTRLQRNAMKTDVSWRRPAARYAGLYRDLVAARGGG</sequence>
<keyword evidence="6 8" id="KW-0808">Transferase</keyword>
<dbReference type="Proteomes" id="UP000048984">
    <property type="component" value="Unassembled WGS sequence"/>
</dbReference>
<comment type="caution">
    <text evidence="11">The sequence shown here is derived from an EMBL/GenBank/DDBJ whole genome shotgun (WGS) entry which is preliminary data.</text>
</comment>
<comment type="pathway">
    <text evidence="3 8">Glycan biosynthesis; glycogen biosynthesis.</text>
</comment>
<dbReference type="RefSeq" id="WP_054359034.1">
    <property type="nucleotide sequence ID" value="NZ_LJYW01000001.1"/>
</dbReference>
<evidence type="ECO:0000313" key="12">
    <source>
        <dbReference type="Proteomes" id="UP000048984"/>
    </source>
</evidence>
<name>A0A0P6VLJ0_9HYPH</name>
<organism evidence="11 12">
    <name type="scientific">Prosthecodimorpha hirschii</name>
    <dbReference type="NCBI Taxonomy" id="665126"/>
    <lineage>
        <taxon>Bacteria</taxon>
        <taxon>Pseudomonadati</taxon>
        <taxon>Pseudomonadota</taxon>
        <taxon>Alphaproteobacteria</taxon>
        <taxon>Hyphomicrobiales</taxon>
        <taxon>Ancalomicrobiaceae</taxon>
        <taxon>Prosthecodimorpha</taxon>
    </lineage>
</organism>
<evidence type="ECO:0000256" key="3">
    <source>
        <dbReference type="ARBA" id="ARBA00004964"/>
    </source>
</evidence>
<dbReference type="NCBIfam" id="TIGR02095">
    <property type="entry name" value="glgA"/>
    <property type="match status" value="1"/>
</dbReference>
<dbReference type="GO" id="GO:0009011">
    <property type="term" value="F:alpha-1,4-glucan glucosyltransferase (ADP-glucose donor) activity"/>
    <property type="evidence" value="ECO:0007669"/>
    <property type="project" value="UniProtKB-UniRule"/>
</dbReference>
<dbReference type="CDD" id="cd03791">
    <property type="entry name" value="GT5_Glycogen_synthase_DULL1-like"/>
    <property type="match status" value="1"/>
</dbReference>
<dbReference type="Gene3D" id="3.40.50.2000">
    <property type="entry name" value="Glycogen Phosphorylase B"/>
    <property type="match status" value="2"/>
</dbReference>
<evidence type="ECO:0000256" key="1">
    <source>
        <dbReference type="ARBA" id="ARBA00001478"/>
    </source>
</evidence>
<evidence type="ECO:0000256" key="7">
    <source>
        <dbReference type="ARBA" id="ARBA00023056"/>
    </source>
</evidence>
<dbReference type="GO" id="GO:0005978">
    <property type="term" value="P:glycogen biosynthetic process"/>
    <property type="evidence" value="ECO:0007669"/>
    <property type="project" value="UniProtKB-UniRule"/>
</dbReference>
<dbReference type="UniPathway" id="UPA00164"/>
<dbReference type="EC" id="2.4.1.21" evidence="8"/>
<dbReference type="STRING" id="665126.ABB55_12145"/>
<comment type="similarity">
    <text evidence="4 8">Belongs to the glycosyltransferase 1 family. Bacterial/plant glycogen synthase subfamily.</text>
</comment>
<dbReference type="SUPFAM" id="SSF53756">
    <property type="entry name" value="UDP-Glycosyltransferase/glycogen phosphorylase"/>
    <property type="match status" value="1"/>
</dbReference>
<evidence type="ECO:0000256" key="5">
    <source>
        <dbReference type="ARBA" id="ARBA00022676"/>
    </source>
</evidence>
<dbReference type="PANTHER" id="PTHR45825">
    <property type="entry name" value="GRANULE-BOUND STARCH SYNTHASE 1, CHLOROPLASTIC/AMYLOPLASTIC"/>
    <property type="match status" value="1"/>
</dbReference>
<evidence type="ECO:0000256" key="2">
    <source>
        <dbReference type="ARBA" id="ARBA00002764"/>
    </source>
</evidence>
<reference evidence="11 12" key="2">
    <citation type="submission" date="2015-10" db="EMBL/GenBank/DDBJ databases">
        <title>Draft Genome Sequence of Prosthecomicrobium hirschii ATCC 27832.</title>
        <authorList>
            <person name="Daniel J."/>
            <person name="Givan S.A."/>
            <person name="Brun Y.V."/>
            <person name="Brown P.J."/>
        </authorList>
    </citation>
    <scope>NUCLEOTIDE SEQUENCE [LARGE SCALE GENOMIC DNA]</scope>
    <source>
        <strain evidence="11 12">16</strain>
    </source>
</reference>
<dbReference type="EMBL" id="LJYW01000001">
    <property type="protein sequence ID" value="KPL52871.1"/>
    <property type="molecule type" value="Genomic_DNA"/>
</dbReference>
<gene>
    <name evidence="8" type="primary">glgA</name>
    <name evidence="11" type="ORF">ABB55_12145</name>
</gene>
<comment type="catalytic activity">
    <reaction evidence="1 8">
        <text>[(1-&gt;4)-alpha-D-glucosyl](n) + ADP-alpha-D-glucose = [(1-&gt;4)-alpha-D-glucosyl](n+1) + ADP + H(+)</text>
        <dbReference type="Rhea" id="RHEA:18189"/>
        <dbReference type="Rhea" id="RHEA-COMP:9584"/>
        <dbReference type="Rhea" id="RHEA-COMP:9587"/>
        <dbReference type="ChEBI" id="CHEBI:15378"/>
        <dbReference type="ChEBI" id="CHEBI:15444"/>
        <dbReference type="ChEBI" id="CHEBI:57498"/>
        <dbReference type="ChEBI" id="CHEBI:456216"/>
        <dbReference type="EC" id="2.4.1.21"/>
    </reaction>
</comment>
<evidence type="ECO:0000259" key="9">
    <source>
        <dbReference type="Pfam" id="PF00534"/>
    </source>
</evidence>